<dbReference type="AlphaFoldDB" id="A0A1V0AD81"/>
<evidence type="ECO:0000313" key="3">
    <source>
        <dbReference type="Proteomes" id="UP000190797"/>
    </source>
</evidence>
<accession>A0A1V0AD81</accession>
<protein>
    <recommendedName>
        <fullName evidence="4">DUF2283 domain-containing protein</fullName>
    </recommendedName>
</protein>
<organism evidence="2 3">
    <name type="scientific">[Actinomadura] parvosata subsp. kistnae</name>
    <dbReference type="NCBI Taxonomy" id="1909395"/>
    <lineage>
        <taxon>Bacteria</taxon>
        <taxon>Bacillati</taxon>
        <taxon>Actinomycetota</taxon>
        <taxon>Actinomycetes</taxon>
        <taxon>Streptosporangiales</taxon>
        <taxon>Streptosporangiaceae</taxon>
        <taxon>Nonomuraea</taxon>
    </lineage>
</organism>
<dbReference type="Pfam" id="PF10049">
    <property type="entry name" value="DUF2283"/>
    <property type="match status" value="1"/>
</dbReference>
<sequence>MRIEYGEENDVAYIYLADHIGKGEAVRQVVVDDDDLRGEVIIDVDRDGKVLGVEIVGATHVLRPETLATADRHDEEDPYGWPPPPAS</sequence>
<keyword evidence="3" id="KW-1185">Reference proteome</keyword>
<evidence type="ECO:0000256" key="1">
    <source>
        <dbReference type="SAM" id="MobiDB-lite"/>
    </source>
</evidence>
<dbReference type="InterPro" id="IPR019270">
    <property type="entry name" value="DUF2283"/>
</dbReference>
<dbReference type="RefSeq" id="WP_080044464.1">
    <property type="nucleotide sequence ID" value="NZ_CP017717.1"/>
</dbReference>
<evidence type="ECO:0000313" key="2">
    <source>
        <dbReference type="EMBL" id="AQZ68146.1"/>
    </source>
</evidence>
<evidence type="ECO:0008006" key="4">
    <source>
        <dbReference type="Google" id="ProtNLM"/>
    </source>
</evidence>
<dbReference type="EMBL" id="CP017717">
    <property type="protein sequence ID" value="AQZ68146.1"/>
    <property type="molecule type" value="Genomic_DNA"/>
</dbReference>
<proteinExistence type="predicted"/>
<dbReference type="STRING" id="1909395.BKM31_47755"/>
<reference evidence="3" key="1">
    <citation type="journal article" date="2017" name="Med. Chem. Commun.">
        <title>Nonomuraea sp. ATCC 55076 harbours the largest actinomycete chromosome to date and the kistamicin biosynthetic gene cluster.</title>
        <authorList>
            <person name="Nazari B."/>
            <person name="Forneris C.C."/>
            <person name="Gibson M.I."/>
            <person name="Moon K."/>
            <person name="Schramma K.R."/>
            <person name="Seyedsayamdost M.R."/>
        </authorList>
    </citation>
    <scope>NUCLEOTIDE SEQUENCE [LARGE SCALE GENOMIC DNA]</scope>
    <source>
        <strain evidence="3">ATCC 55076</strain>
    </source>
</reference>
<gene>
    <name evidence="2" type="ORF">BKM31_47755</name>
</gene>
<dbReference type="Proteomes" id="UP000190797">
    <property type="component" value="Chromosome"/>
</dbReference>
<dbReference type="KEGG" id="noa:BKM31_47755"/>
<name>A0A1V0AD81_9ACTN</name>
<feature type="region of interest" description="Disordered" evidence="1">
    <location>
        <begin position="66"/>
        <end position="87"/>
    </location>
</feature>